<dbReference type="OrthoDB" id="2414685at2"/>
<dbReference type="EMBL" id="UHDO01000001">
    <property type="protein sequence ID" value="SUM44848.1"/>
    <property type="molecule type" value="Genomic_DNA"/>
</dbReference>
<evidence type="ECO:0000313" key="2">
    <source>
        <dbReference type="Proteomes" id="UP000254047"/>
    </source>
</evidence>
<gene>
    <name evidence="1" type="ORF">NCTC13830_02238</name>
</gene>
<accession>A0A380G3M5</accession>
<dbReference type="RefSeq" id="WP_103299171.1">
    <property type="nucleotide sequence ID" value="NZ_PPQT01000195.1"/>
</dbReference>
<dbReference type="Proteomes" id="UP000254047">
    <property type="component" value="Unassembled WGS sequence"/>
</dbReference>
<reference evidence="1 2" key="1">
    <citation type="submission" date="2018-06" db="EMBL/GenBank/DDBJ databases">
        <authorList>
            <consortium name="Pathogen Informatics"/>
            <person name="Doyle S."/>
        </authorList>
    </citation>
    <scope>NUCLEOTIDE SEQUENCE [LARGE SCALE GENOMIC DNA]</scope>
    <source>
        <strain evidence="1 2">NCTC13830</strain>
    </source>
</reference>
<proteinExistence type="predicted"/>
<organism evidence="1 2">
    <name type="scientific">Staphylococcus petrasii</name>
    <dbReference type="NCBI Taxonomy" id="1276936"/>
    <lineage>
        <taxon>Bacteria</taxon>
        <taxon>Bacillati</taxon>
        <taxon>Bacillota</taxon>
        <taxon>Bacilli</taxon>
        <taxon>Bacillales</taxon>
        <taxon>Staphylococcaceae</taxon>
        <taxon>Staphylococcus</taxon>
    </lineage>
</organism>
<protein>
    <submittedName>
        <fullName evidence="1">Uncharacterized protein</fullName>
    </submittedName>
</protein>
<dbReference type="AlphaFoldDB" id="A0A380G3M5"/>
<sequence length="208" mass="24389">MTSKTSKIKVIFLIIFFILFVYGGYCINSNFNSKDVNKINIYISYIGLFATFGGAYLGAKISGQYTMKSLKISENNKKIINKKRAFGLKKELIKVTKVALNKARPQDGSGMFTFEEDEYIRVRDIYINKINENLKQISDFKMSENYYYLDDEDINDLDNIYFLLSDLVFSIEDLNNRVDEGQNENYPEFAVTKRQYFSLLDELYKKYY</sequence>
<evidence type="ECO:0000313" key="1">
    <source>
        <dbReference type="EMBL" id="SUM44848.1"/>
    </source>
</evidence>
<name>A0A380G3M5_9STAP</name>